<accession>A0ABQ9IH10</accession>
<reference evidence="2 3" key="1">
    <citation type="submission" date="2023-02" db="EMBL/GenBank/DDBJ databases">
        <title>LHISI_Scaffold_Assembly.</title>
        <authorList>
            <person name="Stuart O.P."/>
            <person name="Cleave R."/>
            <person name="Magrath M.J.L."/>
            <person name="Mikheyev A.S."/>
        </authorList>
    </citation>
    <scope>NUCLEOTIDE SEQUENCE [LARGE SCALE GENOMIC DNA]</scope>
    <source>
        <strain evidence="2">Daus_M_001</strain>
        <tissue evidence="2">Leg muscle</tissue>
    </source>
</reference>
<organism evidence="2 3">
    <name type="scientific">Dryococelus australis</name>
    <dbReference type="NCBI Taxonomy" id="614101"/>
    <lineage>
        <taxon>Eukaryota</taxon>
        <taxon>Metazoa</taxon>
        <taxon>Ecdysozoa</taxon>
        <taxon>Arthropoda</taxon>
        <taxon>Hexapoda</taxon>
        <taxon>Insecta</taxon>
        <taxon>Pterygota</taxon>
        <taxon>Neoptera</taxon>
        <taxon>Polyneoptera</taxon>
        <taxon>Phasmatodea</taxon>
        <taxon>Verophasmatodea</taxon>
        <taxon>Anareolatae</taxon>
        <taxon>Phasmatidae</taxon>
        <taxon>Eurycanthinae</taxon>
        <taxon>Dryococelus</taxon>
    </lineage>
</organism>
<dbReference type="InterPro" id="IPR009057">
    <property type="entry name" value="Homeodomain-like_sf"/>
</dbReference>
<protein>
    <recommendedName>
        <fullName evidence="4">HTH psq-type domain-containing protein</fullName>
    </recommendedName>
</protein>
<comment type="caution">
    <text evidence="2">The sequence shown here is derived from an EMBL/GenBank/DDBJ whole genome shotgun (WGS) entry which is preliminary data.</text>
</comment>
<evidence type="ECO:0000256" key="1">
    <source>
        <dbReference type="ARBA" id="ARBA00004123"/>
    </source>
</evidence>
<evidence type="ECO:0000313" key="3">
    <source>
        <dbReference type="Proteomes" id="UP001159363"/>
    </source>
</evidence>
<comment type="subcellular location">
    <subcellularLocation>
        <location evidence="1">Nucleus</location>
    </subcellularLocation>
</comment>
<keyword evidence="3" id="KW-1185">Reference proteome</keyword>
<dbReference type="Gene3D" id="1.10.10.60">
    <property type="entry name" value="Homeodomain-like"/>
    <property type="match status" value="1"/>
</dbReference>
<dbReference type="SUPFAM" id="SSF46689">
    <property type="entry name" value="Homeodomain-like"/>
    <property type="match status" value="1"/>
</dbReference>
<evidence type="ECO:0000313" key="2">
    <source>
        <dbReference type="EMBL" id="KAJ8895934.1"/>
    </source>
</evidence>
<proteinExistence type="predicted"/>
<gene>
    <name evidence="2" type="ORF">PR048_001275</name>
</gene>
<evidence type="ECO:0008006" key="4">
    <source>
        <dbReference type="Google" id="ProtNLM"/>
    </source>
</evidence>
<dbReference type="Proteomes" id="UP001159363">
    <property type="component" value="Chromosome 1"/>
</dbReference>
<sequence>MGNIRGKWKEEDMVLAVSKVKHEEIQIREASDCFAIPKSTLGDRIKALEEGRETVLKSCTANSRTFQRKFTDIHEVELCNHIKTLDSQLMPLNTVSTRQIRWQENTYDFMKRHQNLSLRTAESTSLQRPAGLNKGHVGIFFYKLSDLMEKYSFSPSRIFNADETGVSCVHTNELKGMK</sequence>
<name>A0ABQ9IH10_9NEOP</name>
<dbReference type="EMBL" id="JARBHB010000001">
    <property type="protein sequence ID" value="KAJ8895934.1"/>
    <property type="molecule type" value="Genomic_DNA"/>
</dbReference>